<dbReference type="EMBL" id="QGHV01000034">
    <property type="protein sequence ID" value="PWT37241.1"/>
    <property type="molecule type" value="Genomic_DNA"/>
</dbReference>
<evidence type="ECO:0000313" key="1">
    <source>
        <dbReference type="EMBL" id="PWT37241.1"/>
    </source>
</evidence>
<proteinExistence type="predicted"/>
<reference evidence="2" key="1">
    <citation type="journal article" date="2018" name="Front. Microbiol.">
        <title>Comparative Genomics of the Herbivore Gut Symbiont Lactobacillus reuteri Reveals Genetic Diversity and Lifestyle Adaptation.</title>
        <authorList>
            <person name="Zhao J."/>
        </authorList>
    </citation>
    <scope>NUCLEOTIDE SEQUENCE [LARGE SCALE GENOMIC DNA]</scope>
    <source>
        <strain evidence="2">LR9</strain>
    </source>
</reference>
<accession>A0ABD6Y668</accession>
<name>A0ABD6Y668_LIMRT</name>
<sequence>MLTTFVNVKQELFTFNKELLKAAQELLILEEAVLVSNDSEKYEYFTETYQNFNSLIQELIGFEVNNLMVWRIKGKALQICIMDYLNDGNIYQVLHYPKDEELKQNGKEALVNEPLELTTFDEFAEEATDEEKRNILPVFPKVTIKTNDEMGVTD</sequence>
<evidence type="ECO:0000313" key="2">
    <source>
        <dbReference type="Proteomes" id="UP000245735"/>
    </source>
</evidence>
<protein>
    <submittedName>
        <fullName evidence="1">Uncharacterized protein</fullName>
    </submittedName>
</protein>
<gene>
    <name evidence="1" type="ORF">DKZ35_06330</name>
</gene>
<dbReference type="AlphaFoldDB" id="A0ABD6Y668"/>
<dbReference type="Proteomes" id="UP000245735">
    <property type="component" value="Unassembled WGS sequence"/>
</dbReference>
<dbReference type="RefSeq" id="WP_109884893.1">
    <property type="nucleotide sequence ID" value="NZ_QGHR01000047.1"/>
</dbReference>
<organism evidence="1 2">
    <name type="scientific">Limosilactobacillus reuteri</name>
    <name type="common">Lactobacillus reuteri</name>
    <dbReference type="NCBI Taxonomy" id="1598"/>
    <lineage>
        <taxon>Bacteria</taxon>
        <taxon>Bacillati</taxon>
        <taxon>Bacillota</taxon>
        <taxon>Bacilli</taxon>
        <taxon>Lactobacillales</taxon>
        <taxon>Lactobacillaceae</taxon>
        <taxon>Limosilactobacillus</taxon>
    </lineage>
</organism>
<comment type="caution">
    <text evidence="1">The sequence shown here is derived from an EMBL/GenBank/DDBJ whole genome shotgun (WGS) entry which is preliminary data.</text>
</comment>